<dbReference type="Proteomes" id="UP000268192">
    <property type="component" value="Chromosome"/>
</dbReference>
<evidence type="ECO:0000313" key="3">
    <source>
        <dbReference type="Proteomes" id="UP000268192"/>
    </source>
</evidence>
<dbReference type="PANTHER" id="PTHR12526">
    <property type="entry name" value="GLYCOSYLTRANSFERASE"/>
    <property type="match status" value="1"/>
</dbReference>
<gene>
    <name evidence="2" type="ORF">D5400_14905</name>
</gene>
<dbReference type="AlphaFoldDB" id="A0A3Q8XPP5"/>
<dbReference type="KEGG" id="abaw:D5400_14905"/>
<dbReference type="SUPFAM" id="SSF53756">
    <property type="entry name" value="UDP-Glycosyltransferase/glycogen phosphorylase"/>
    <property type="match status" value="1"/>
</dbReference>
<sequence>MSNQGPLRIIHCFRSPVGGIFRHVRDLAERHSQQGHAVGIVCDSSTGGAYEDALFESIRPHLALGLTRLPMQRSISPSDLSAGIKSYREIKALRPDVLHGHGAKGGAYARLAGTFLRASGYCVARFYSPHGGSLHYDPGSTKGRVFFAIERFLERMTDRLVFVCDYEGNVYARKIGPPRTASQTVYNGLRPAEFEPVGLSAPAVDFLYIGMMRDLKGPDVFIDAFVEAERLSGRSLSALMVGDGDDKPRYQSTLQTLGLADRVTMRPAMPAREAFAMARTVVVPSRAEAMPYIVLEAVAGGKPVIATRVGGIPEILGTDSAALVGPGSAPSLAAAMSGAILDPSSLNAAMPDSAQFAQRFSVATMADGVMSAYGAALAEAKARGLKRFPSSLS</sequence>
<keyword evidence="3" id="KW-1185">Reference proteome</keyword>
<dbReference type="Pfam" id="PF13692">
    <property type="entry name" value="Glyco_trans_1_4"/>
    <property type="match status" value="1"/>
</dbReference>
<dbReference type="OrthoDB" id="9806708at2"/>
<dbReference type="RefSeq" id="WP_126010712.1">
    <property type="nucleotide sequence ID" value="NZ_CP032509.1"/>
</dbReference>
<name>A0A3Q8XPP5_9HYPH</name>
<keyword evidence="2" id="KW-0808">Transferase</keyword>
<reference evidence="2 3" key="1">
    <citation type="submission" date="2018-09" db="EMBL/GenBank/DDBJ databases">
        <title>Marinorhizobium profundi gen. nov., sp. nov., isolated from a deep-sea sediment sample from the New Britain Trench and proposal of Marinorhizobiaceae fam. nov. in the order Rhizobiales of the class Alphaproteobacteria.</title>
        <authorList>
            <person name="Cao J."/>
        </authorList>
    </citation>
    <scope>NUCLEOTIDE SEQUENCE [LARGE SCALE GENOMIC DNA]</scope>
    <source>
        <strain evidence="2 3">WS11</strain>
    </source>
</reference>
<dbReference type="EMBL" id="CP032509">
    <property type="protein sequence ID" value="AZN72389.1"/>
    <property type="molecule type" value="Genomic_DNA"/>
</dbReference>
<evidence type="ECO:0000259" key="1">
    <source>
        <dbReference type="Pfam" id="PF13439"/>
    </source>
</evidence>
<organism evidence="2 3">
    <name type="scientific">Georhizobium profundi</name>
    <dbReference type="NCBI Taxonomy" id="2341112"/>
    <lineage>
        <taxon>Bacteria</taxon>
        <taxon>Pseudomonadati</taxon>
        <taxon>Pseudomonadota</taxon>
        <taxon>Alphaproteobacteria</taxon>
        <taxon>Hyphomicrobiales</taxon>
        <taxon>Rhizobiaceae</taxon>
        <taxon>Georhizobium</taxon>
    </lineage>
</organism>
<feature type="domain" description="Glycosyltransferase subfamily 4-like N-terminal" evidence="1">
    <location>
        <begin position="17"/>
        <end position="190"/>
    </location>
</feature>
<dbReference type="PANTHER" id="PTHR12526:SF630">
    <property type="entry name" value="GLYCOSYLTRANSFERASE"/>
    <property type="match status" value="1"/>
</dbReference>
<dbReference type="Pfam" id="PF13439">
    <property type="entry name" value="Glyco_transf_4"/>
    <property type="match status" value="1"/>
</dbReference>
<dbReference type="CDD" id="cd03801">
    <property type="entry name" value="GT4_PimA-like"/>
    <property type="match status" value="1"/>
</dbReference>
<proteinExistence type="predicted"/>
<evidence type="ECO:0000313" key="2">
    <source>
        <dbReference type="EMBL" id="AZN72389.1"/>
    </source>
</evidence>
<dbReference type="Gene3D" id="3.40.50.2000">
    <property type="entry name" value="Glycogen Phosphorylase B"/>
    <property type="match status" value="2"/>
</dbReference>
<accession>A0A3Q8XPP5</accession>
<dbReference type="InterPro" id="IPR028098">
    <property type="entry name" value="Glyco_trans_4-like_N"/>
</dbReference>
<dbReference type="GO" id="GO:0016757">
    <property type="term" value="F:glycosyltransferase activity"/>
    <property type="evidence" value="ECO:0007669"/>
    <property type="project" value="UniProtKB-ARBA"/>
</dbReference>
<protein>
    <submittedName>
        <fullName evidence="2">Glycosyltransferase family 1 protein</fullName>
    </submittedName>
</protein>